<sequence length="166" mass="18438">MFQSTIFKYIATIVIGMIPILELRGAIPIGVFTFHLNYIESFILSFIGNIIPVYFIVKYIRPLFNFFGRWKPFKMVIDWATKRATRKIEESEKLQNFTALGLFLFVAVPLPGTGAWVGSLIANFLGVPPKKAIPPIILGVFVAGIVILTMTAAANGGIQYLLQKGV</sequence>
<reference evidence="2" key="1">
    <citation type="submission" date="2020-10" db="EMBL/GenBank/DDBJ databases">
        <authorList>
            <person name="Gilroy R."/>
        </authorList>
    </citation>
    <scope>NUCLEOTIDE SEQUENCE</scope>
    <source>
        <strain evidence="2">CHK195-15760</strain>
    </source>
</reference>
<dbReference type="AlphaFoldDB" id="A0A9D1S961"/>
<dbReference type="EMBL" id="DVNH01000031">
    <property type="protein sequence ID" value="HIU51904.1"/>
    <property type="molecule type" value="Genomic_DNA"/>
</dbReference>
<evidence type="ECO:0000313" key="2">
    <source>
        <dbReference type="EMBL" id="HIU51904.1"/>
    </source>
</evidence>
<feature type="transmembrane region" description="Helical" evidence="1">
    <location>
        <begin position="6"/>
        <end position="26"/>
    </location>
</feature>
<dbReference type="Pfam" id="PF06695">
    <property type="entry name" value="Sm_multidrug_ex"/>
    <property type="match status" value="1"/>
</dbReference>
<dbReference type="PANTHER" id="PTHR36007">
    <property type="entry name" value="TRANSPORT PROTEIN-RELATED"/>
    <property type="match status" value="1"/>
</dbReference>
<proteinExistence type="predicted"/>
<evidence type="ECO:0000313" key="3">
    <source>
        <dbReference type="Proteomes" id="UP000824093"/>
    </source>
</evidence>
<feature type="transmembrane region" description="Helical" evidence="1">
    <location>
        <begin position="38"/>
        <end position="57"/>
    </location>
</feature>
<keyword evidence="1" id="KW-0472">Membrane</keyword>
<keyword evidence="1" id="KW-1133">Transmembrane helix</keyword>
<protein>
    <submittedName>
        <fullName evidence="2">Small multi-drug export protein</fullName>
    </submittedName>
</protein>
<dbReference type="InterPro" id="IPR009577">
    <property type="entry name" value="Sm_multidrug_ex"/>
</dbReference>
<name>A0A9D1S961_9FIRM</name>
<dbReference type="PANTHER" id="PTHR36007:SF2">
    <property type="entry name" value="TRANSPORT PROTEIN-RELATED"/>
    <property type="match status" value="1"/>
</dbReference>
<reference evidence="2" key="2">
    <citation type="journal article" date="2021" name="PeerJ">
        <title>Extensive microbial diversity within the chicken gut microbiome revealed by metagenomics and culture.</title>
        <authorList>
            <person name="Gilroy R."/>
            <person name="Ravi A."/>
            <person name="Getino M."/>
            <person name="Pursley I."/>
            <person name="Horton D.L."/>
            <person name="Alikhan N.F."/>
            <person name="Baker D."/>
            <person name="Gharbi K."/>
            <person name="Hall N."/>
            <person name="Watson M."/>
            <person name="Adriaenssens E.M."/>
            <person name="Foster-Nyarko E."/>
            <person name="Jarju S."/>
            <person name="Secka A."/>
            <person name="Antonio M."/>
            <person name="Oren A."/>
            <person name="Chaudhuri R.R."/>
            <person name="La Ragione R."/>
            <person name="Hildebrand F."/>
            <person name="Pallen M.J."/>
        </authorList>
    </citation>
    <scope>NUCLEOTIDE SEQUENCE</scope>
    <source>
        <strain evidence="2">CHK195-15760</strain>
    </source>
</reference>
<dbReference type="Proteomes" id="UP000824093">
    <property type="component" value="Unassembled WGS sequence"/>
</dbReference>
<gene>
    <name evidence="2" type="ORF">IAB70_04720</name>
</gene>
<keyword evidence="1" id="KW-0812">Transmembrane</keyword>
<organism evidence="2 3">
    <name type="scientific">Candidatus Merdicola faecigallinarum</name>
    <dbReference type="NCBI Taxonomy" id="2840862"/>
    <lineage>
        <taxon>Bacteria</taxon>
        <taxon>Bacillati</taxon>
        <taxon>Bacillota</taxon>
        <taxon>Clostridia</taxon>
        <taxon>Candidatus Merdicola</taxon>
    </lineage>
</organism>
<comment type="caution">
    <text evidence="2">The sequence shown here is derived from an EMBL/GenBank/DDBJ whole genome shotgun (WGS) entry which is preliminary data.</text>
</comment>
<feature type="transmembrane region" description="Helical" evidence="1">
    <location>
        <begin position="99"/>
        <end position="125"/>
    </location>
</feature>
<accession>A0A9D1S961</accession>
<evidence type="ECO:0000256" key="1">
    <source>
        <dbReference type="SAM" id="Phobius"/>
    </source>
</evidence>
<feature type="transmembrane region" description="Helical" evidence="1">
    <location>
        <begin position="137"/>
        <end position="162"/>
    </location>
</feature>